<accession>A0A392TIA0</accession>
<organism evidence="2 3">
    <name type="scientific">Trifolium medium</name>
    <dbReference type="NCBI Taxonomy" id="97028"/>
    <lineage>
        <taxon>Eukaryota</taxon>
        <taxon>Viridiplantae</taxon>
        <taxon>Streptophyta</taxon>
        <taxon>Embryophyta</taxon>
        <taxon>Tracheophyta</taxon>
        <taxon>Spermatophyta</taxon>
        <taxon>Magnoliopsida</taxon>
        <taxon>eudicotyledons</taxon>
        <taxon>Gunneridae</taxon>
        <taxon>Pentapetalae</taxon>
        <taxon>rosids</taxon>
        <taxon>fabids</taxon>
        <taxon>Fabales</taxon>
        <taxon>Fabaceae</taxon>
        <taxon>Papilionoideae</taxon>
        <taxon>50 kb inversion clade</taxon>
        <taxon>NPAAA clade</taxon>
        <taxon>Hologalegina</taxon>
        <taxon>IRL clade</taxon>
        <taxon>Trifolieae</taxon>
        <taxon>Trifolium</taxon>
    </lineage>
</organism>
<evidence type="ECO:0000256" key="1">
    <source>
        <dbReference type="SAM" id="MobiDB-lite"/>
    </source>
</evidence>
<feature type="region of interest" description="Disordered" evidence="1">
    <location>
        <begin position="7"/>
        <end position="47"/>
    </location>
</feature>
<keyword evidence="3" id="KW-1185">Reference proteome</keyword>
<evidence type="ECO:0000313" key="3">
    <source>
        <dbReference type="Proteomes" id="UP000265520"/>
    </source>
</evidence>
<dbReference type="AlphaFoldDB" id="A0A392TIA0"/>
<feature type="non-terminal residue" evidence="2">
    <location>
        <position position="47"/>
    </location>
</feature>
<evidence type="ECO:0000313" key="2">
    <source>
        <dbReference type="EMBL" id="MCI60157.1"/>
    </source>
</evidence>
<proteinExistence type="predicted"/>
<dbReference type="EMBL" id="LXQA010576455">
    <property type="protein sequence ID" value="MCI60157.1"/>
    <property type="molecule type" value="Genomic_DNA"/>
</dbReference>
<sequence length="47" mass="5200">RIVYLQFNHQHAPRPPAQPAAPPHAPLAQAPRPAPPDAVKTLHVRIR</sequence>
<dbReference type="Proteomes" id="UP000265520">
    <property type="component" value="Unassembled WGS sequence"/>
</dbReference>
<protein>
    <submittedName>
        <fullName evidence="2">Uncharacterized protein</fullName>
    </submittedName>
</protein>
<feature type="non-terminal residue" evidence="2">
    <location>
        <position position="1"/>
    </location>
</feature>
<feature type="compositionally biased region" description="Pro residues" evidence="1">
    <location>
        <begin position="13"/>
        <end position="25"/>
    </location>
</feature>
<name>A0A392TIA0_9FABA</name>
<reference evidence="2 3" key="1">
    <citation type="journal article" date="2018" name="Front. Plant Sci.">
        <title>Red Clover (Trifolium pratense) and Zigzag Clover (T. medium) - A Picture of Genomic Similarities and Differences.</title>
        <authorList>
            <person name="Dluhosova J."/>
            <person name="Istvanek J."/>
            <person name="Nedelnik J."/>
            <person name="Repkova J."/>
        </authorList>
    </citation>
    <scope>NUCLEOTIDE SEQUENCE [LARGE SCALE GENOMIC DNA]</scope>
    <source>
        <strain evidence="3">cv. 10/8</strain>
        <tissue evidence="2">Leaf</tissue>
    </source>
</reference>
<comment type="caution">
    <text evidence="2">The sequence shown here is derived from an EMBL/GenBank/DDBJ whole genome shotgun (WGS) entry which is preliminary data.</text>
</comment>